<feature type="transmembrane region" description="Helical" evidence="7">
    <location>
        <begin position="58"/>
        <end position="76"/>
    </location>
</feature>
<evidence type="ECO:0000256" key="3">
    <source>
        <dbReference type="ARBA" id="ARBA00022553"/>
    </source>
</evidence>
<dbReference type="Pfam" id="PF02518">
    <property type="entry name" value="HATPase_c"/>
    <property type="match status" value="1"/>
</dbReference>
<dbReference type="Pfam" id="PF00072">
    <property type="entry name" value="Response_reg"/>
    <property type="match status" value="1"/>
</dbReference>
<proteinExistence type="predicted"/>
<dbReference type="SMART" id="SM00448">
    <property type="entry name" value="REC"/>
    <property type="match status" value="1"/>
</dbReference>
<dbReference type="Gene3D" id="3.40.50.2300">
    <property type="match status" value="1"/>
</dbReference>
<keyword evidence="7" id="KW-0472">Membrane</keyword>
<dbReference type="InterPro" id="IPR036890">
    <property type="entry name" value="HATPase_C_sf"/>
</dbReference>
<feature type="domain" description="Response regulatory" evidence="9">
    <location>
        <begin position="468"/>
        <end position="586"/>
    </location>
</feature>
<dbReference type="PANTHER" id="PTHR45339">
    <property type="entry name" value="HYBRID SIGNAL TRANSDUCTION HISTIDINE KINASE J"/>
    <property type="match status" value="1"/>
</dbReference>
<dbReference type="InterPro" id="IPR003594">
    <property type="entry name" value="HATPase_dom"/>
</dbReference>
<dbReference type="InterPro" id="IPR001789">
    <property type="entry name" value="Sig_transdc_resp-reg_receiver"/>
</dbReference>
<dbReference type="CDD" id="cd00082">
    <property type="entry name" value="HisKA"/>
    <property type="match status" value="1"/>
</dbReference>
<dbReference type="SUPFAM" id="SSF55874">
    <property type="entry name" value="ATPase domain of HSP90 chaperone/DNA topoisomerase II/histidine kinase"/>
    <property type="match status" value="1"/>
</dbReference>
<keyword evidence="10" id="KW-0547">Nucleotide-binding</keyword>
<keyword evidence="7" id="KW-0812">Transmembrane</keyword>
<dbReference type="PROSITE" id="PS50110">
    <property type="entry name" value="RESPONSE_REGULATORY"/>
    <property type="match status" value="1"/>
</dbReference>
<feature type="transmembrane region" description="Helical" evidence="7">
    <location>
        <begin position="26"/>
        <end position="46"/>
    </location>
</feature>
<dbReference type="CDD" id="cd16922">
    <property type="entry name" value="HATPase_EvgS-ArcB-TorS-like"/>
    <property type="match status" value="1"/>
</dbReference>
<name>A0ABY7TBA0_9SPHI</name>
<dbReference type="CDD" id="cd17546">
    <property type="entry name" value="REC_hyHK_CKI1_RcsC-like"/>
    <property type="match status" value="1"/>
</dbReference>
<evidence type="ECO:0000256" key="5">
    <source>
        <dbReference type="PROSITE-ProRule" id="PRU00169"/>
    </source>
</evidence>
<dbReference type="SMART" id="SM00387">
    <property type="entry name" value="HATPase_c"/>
    <property type="match status" value="1"/>
</dbReference>
<sequence length="589" mass="66543">MKEQLSIFNFSLKKVLDLEPDSFKKARYQIVFTILTFSLLKAFIVLPYVIKYEQHLQLARLIFIIVSLLVLTKIILYKPASLLAISHIMLVMSLATIWSNLFAYVQAINIFTIQLIFLTTLVSYYLIGGVQAACYSAMAILPAVYYLIARHAGFVHINMPSEEVDSEVSDAVVILNFASFLLIHYLYYRAFRKNLMEKEALNLQLQNNVVELNALAESRSLFLSTMSHELRTPLNGVIGMAYLLKDSALEEQKDKLNILEFSANNLLSVINDVLDYNKSELGKIELEAVPVSLPELLKKIHSGLELKASEKHLDLVLETDESLENIWVITDPTRLTQIIYNLAGNAIKFTDEGMVKIKVTLRELLGDRATFHFCISDTGIGIAEERQQAIFDPFTQASSDTTRKYGGTGLGLAIVKRLLSLFDSAIELESHSGKGSVFKFHLTLPLCQTQMKAVAEQKADTTYLKGLKLLIVEDNRINVLLLQKLLSKWEVETVIAWNGQEAIDQLQLQYFDCILMDIHMPVMDGYTATSSIRNLADQMKANVPIIAITASVSDQLYAKIKMVGMQDYVHKPFQPKQLFDKLKLIHEVM</sequence>
<dbReference type="SUPFAM" id="SSF47384">
    <property type="entry name" value="Homodimeric domain of signal transducing histidine kinase"/>
    <property type="match status" value="1"/>
</dbReference>
<dbReference type="InterPro" id="IPR036097">
    <property type="entry name" value="HisK_dim/P_sf"/>
</dbReference>
<feature type="domain" description="Histidine kinase" evidence="8">
    <location>
        <begin position="225"/>
        <end position="446"/>
    </location>
</feature>
<evidence type="ECO:0000256" key="6">
    <source>
        <dbReference type="SAM" id="Coils"/>
    </source>
</evidence>
<keyword evidence="6" id="KW-0175">Coiled coil</keyword>
<dbReference type="Pfam" id="PF00512">
    <property type="entry name" value="HisKA"/>
    <property type="match status" value="1"/>
</dbReference>
<dbReference type="Gene3D" id="3.30.565.10">
    <property type="entry name" value="Histidine kinase-like ATPase, C-terminal domain"/>
    <property type="match status" value="1"/>
</dbReference>
<keyword evidence="11" id="KW-1185">Reference proteome</keyword>
<dbReference type="InterPro" id="IPR003661">
    <property type="entry name" value="HisK_dim/P_dom"/>
</dbReference>
<evidence type="ECO:0000259" key="8">
    <source>
        <dbReference type="PROSITE" id="PS50109"/>
    </source>
</evidence>
<dbReference type="EMBL" id="CP117167">
    <property type="protein sequence ID" value="WCT13622.1"/>
    <property type="molecule type" value="Genomic_DNA"/>
</dbReference>
<feature type="transmembrane region" description="Helical" evidence="7">
    <location>
        <begin position="168"/>
        <end position="188"/>
    </location>
</feature>
<keyword evidence="3 5" id="KW-0597">Phosphoprotein</keyword>
<organism evidence="10 11">
    <name type="scientific">Mucilaginibacter jinjuensis</name>
    <dbReference type="NCBI Taxonomy" id="1176721"/>
    <lineage>
        <taxon>Bacteria</taxon>
        <taxon>Pseudomonadati</taxon>
        <taxon>Bacteroidota</taxon>
        <taxon>Sphingobacteriia</taxon>
        <taxon>Sphingobacteriales</taxon>
        <taxon>Sphingobacteriaceae</taxon>
        <taxon>Mucilaginibacter</taxon>
    </lineage>
</organism>
<evidence type="ECO:0000256" key="2">
    <source>
        <dbReference type="ARBA" id="ARBA00012438"/>
    </source>
</evidence>
<dbReference type="EC" id="2.7.13.3" evidence="2"/>
<dbReference type="InterPro" id="IPR011006">
    <property type="entry name" value="CheY-like_superfamily"/>
</dbReference>
<evidence type="ECO:0000259" key="9">
    <source>
        <dbReference type="PROSITE" id="PS50110"/>
    </source>
</evidence>
<keyword evidence="7" id="KW-1133">Transmembrane helix</keyword>
<keyword evidence="10" id="KW-0067">ATP-binding</keyword>
<evidence type="ECO:0000256" key="7">
    <source>
        <dbReference type="SAM" id="Phobius"/>
    </source>
</evidence>
<dbReference type="SUPFAM" id="SSF52172">
    <property type="entry name" value="CheY-like"/>
    <property type="match status" value="1"/>
</dbReference>
<gene>
    <name evidence="10" type="ORF">PQO05_06700</name>
</gene>
<dbReference type="PANTHER" id="PTHR45339:SF1">
    <property type="entry name" value="HYBRID SIGNAL TRANSDUCTION HISTIDINE KINASE J"/>
    <property type="match status" value="1"/>
</dbReference>
<dbReference type="Gene3D" id="1.10.287.130">
    <property type="match status" value="1"/>
</dbReference>
<reference evidence="10 11" key="1">
    <citation type="submission" date="2023-02" db="EMBL/GenBank/DDBJ databases">
        <title>Genome sequence of Mucilaginibacter jinjuensis strain KACC 16571.</title>
        <authorList>
            <person name="Kim S."/>
            <person name="Heo J."/>
            <person name="Kwon S.-W."/>
        </authorList>
    </citation>
    <scope>NUCLEOTIDE SEQUENCE [LARGE SCALE GENOMIC DNA]</scope>
    <source>
        <strain evidence="10 11">KACC 16571</strain>
    </source>
</reference>
<evidence type="ECO:0000313" key="11">
    <source>
        <dbReference type="Proteomes" id="UP001216139"/>
    </source>
</evidence>
<protein>
    <recommendedName>
        <fullName evidence="2">histidine kinase</fullName>
        <ecNumber evidence="2">2.7.13.3</ecNumber>
    </recommendedName>
</protein>
<keyword evidence="4" id="KW-0902">Two-component regulatory system</keyword>
<evidence type="ECO:0000256" key="1">
    <source>
        <dbReference type="ARBA" id="ARBA00000085"/>
    </source>
</evidence>
<evidence type="ECO:0000313" key="10">
    <source>
        <dbReference type="EMBL" id="WCT13622.1"/>
    </source>
</evidence>
<dbReference type="GO" id="GO:0005524">
    <property type="term" value="F:ATP binding"/>
    <property type="evidence" value="ECO:0007669"/>
    <property type="project" value="UniProtKB-KW"/>
</dbReference>
<feature type="coiled-coil region" evidence="6">
    <location>
        <begin position="188"/>
        <end position="215"/>
    </location>
</feature>
<dbReference type="PROSITE" id="PS50109">
    <property type="entry name" value="HIS_KIN"/>
    <property type="match status" value="1"/>
</dbReference>
<dbReference type="InterPro" id="IPR004358">
    <property type="entry name" value="Sig_transdc_His_kin-like_C"/>
</dbReference>
<feature type="transmembrane region" description="Helical" evidence="7">
    <location>
        <begin position="115"/>
        <end position="148"/>
    </location>
</feature>
<dbReference type="Proteomes" id="UP001216139">
    <property type="component" value="Chromosome"/>
</dbReference>
<comment type="catalytic activity">
    <reaction evidence="1">
        <text>ATP + protein L-histidine = ADP + protein N-phospho-L-histidine.</text>
        <dbReference type="EC" id="2.7.13.3"/>
    </reaction>
</comment>
<feature type="modified residue" description="4-aspartylphosphate" evidence="5">
    <location>
        <position position="517"/>
    </location>
</feature>
<dbReference type="RefSeq" id="WP_273631928.1">
    <property type="nucleotide sequence ID" value="NZ_CP117167.1"/>
</dbReference>
<dbReference type="PRINTS" id="PR00344">
    <property type="entry name" value="BCTRLSENSOR"/>
</dbReference>
<evidence type="ECO:0000256" key="4">
    <source>
        <dbReference type="ARBA" id="ARBA00023012"/>
    </source>
</evidence>
<dbReference type="SMART" id="SM00388">
    <property type="entry name" value="HisKA"/>
    <property type="match status" value="1"/>
</dbReference>
<accession>A0ABY7TBA0</accession>
<dbReference type="InterPro" id="IPR005467">
    <property type="entry name" value="His_kinase_dom"/>
</dbReference>